<dbReference type="PANTHER" id="PTHR24373:SF370">
    <property type="entry name" value="FISH-LIPS, ISOFORM E"/>
    <property type="match status" value="1"/>
</dbReference>
<keyword evidence="5" id="KW-0472">Membrane</keyword>
<keyword evidence="7" id="KW-1185">Reference proteome</keyword>
<feature type="region of interest" description="Disordered" evidence="4">
    <location>
        <begin position="1099"/>
        <end position="1130"/>
    </location>
</feature>
<evidence type="ECO:0000256" key="2">
    <source>
        <dbReference type="ARBA" id="ARBA00022729"/>
    </source>
</evidence>
<dbReference type="RefSeq" id="XP_062700931.1">
    <property type="nucleotide sequence ID" value="XM_062844947.1"/>
</dbReference>
<dbReference type="PRINTS" id="PR00019">
    <property type="entry name" value="LEURICHRPT"/>
</dbReference>
<dbReference type="SMART" id="SM00364">
    <property type="entry name" value="LRR_BAC"/>
    <property type="match status" value="7"/>
</dbReference>
<dbReference type="SUPFAM" id="SSF52047">
    <property type="entry name" value="RNI-like"/>
    <property type="match status" value="1"/>
</dbReference>
<evidence type="ECO:0000313" key="6">
    <source>
        <dbReference type="EnsemblMetazoa" id="AALFPA23_011808.P16788"/>
    </source>
</evidence>
<dbReference type="InterPro" id="IPR050328">
    <property type="entry name" value="Dev_Immune_Receptor"/>
</dbReference>
<dbReference type="Gene3D" id="3.80.10.10">
    <property type="entry name" value="Ribonuclease Inhibitor"/>
    <property type="match status" value="9"/>
</dbReference>
<evidence type="ECO:0000256" key="4">
    <source>
        <dbReference type="SAM" id="MobiDB-lite"/>
    </source>
</evidence>
<dbReference type="Proteomes" id="UP000069940">
    <property type="component" value="Unassembled WGS sequence"/>
</dbReference>
<dbReference type="InterPro" id="IPR026906">
    <property type="entry name" value="LRR_5"/>
</dbReference>
<dbReference type="PROSITE" id="PS51450">
    <property type="entry name" value="LRR"/>
    <property type="match status" value="16"/>
</dbReference>
<dbReference type="InterPro" id="IPR003591">
    <property type="entry name" value="Leu-rich_rpt_typical-subtyp"/>
</dbReference>
<dbReference type="SMART" id="SM00369">
    <property type="entry name" value="LRR_TYP"/>
    <property type="match status" value="28"/>
</dbReference>
<accession>A0ABM1YSN2</accession>
<reference evidence="7" key="1">
    <citation type="journal article" date="2015" name="Proc. Natl. Acad. Sci. U.S.A.">
        <title>Genome sequence of the Asian Tiger mosquito, Aedes albopictus, reveals insights into its biology, genetics, and evolution.</title>
        <authorList>
            <person name="Chen X.G."/>
            <person name="Jiang X."/>
            <person name="Gu J."/>
            <person name="Xu M."/>
            <person name="Wu Y."/>
            <person name="Deng Y."/>
            <person name="Zhang C."/>
            <person name="Bonizzoni M."/>
            <person name="Dermauw W."/>
            <person name="Vontas J."/>
            <person name="Armbruster P."/>
            <person name="Huang X."/>
            <person name="Yang Y."/>
            <person name="Zhang H."/>
            <person name="He W."/>
            <person name="Peng H."/>
            <person name="Liu Y."/>
            <person name="Wu K."/>
            <person name="Chen J."/>
            <person name="Lirakis M."/>
            <person name="Topalis P."/>
            <person name="Van Leeuwen T."/>
            <person name="Hall A.B."/>
            <person name="Jiang X."/>
            <person name="Thorpe C."/>
            <person name="Mueller R.L."/>
            <person name="Sun C."/>
            <person name="Waterhouse R.M."/>
            <person name="Yan G."/>
            <person name="Tu Z.J."/>
            <person name="Fang X."/>
            <person name="James A.A."/>
        </authorList>
    </citation>
    <scope>NUCLEOTIDE SEQUENCE [LARGE SCALE GENOMIC DNA]</scope>
    <source>
        <strain evidence="7">Foshan</strain>
    </source>
</reference>
<dbReference type="GeneID" id="115253526"/>
<evidence type="ECO:0000256" key="3">
    <source>
        <dbReference type="ARBA" id="ARBA00022737"/>
    </source>
</evidence>
<keyword evidence="3" id="KW-0677">Repeat</keyword>
<keyword evidence="1" id="KW-0433">Leucine-rich repeat</keyword>
<evidence type="ECO:0000256" key="1">
    <source>
        <dbReference type="ARBA" id="ARBA00022614"/>
    </source>
</evidence>
<dbReference type="EnsemblMetazoa" id="AALFPA23_011808.R16788">
    <property type="protein sequence ID" value="AALFPA23_011808.P16788"/>
    <property type="gene ID" value="AALFPA23_011808"/>
</dbReference>
<dbReference type="SUPFAM" id="SSF52058">
    <property type="entry name" value="L domain-like"/>
    <property type="match status" value="4"/>
</dbReference>
<evidence type="ECO:0000256" key="5">
    <source>
        <dbReference type="SAM" id="Phobius"/>
    </source>
</evidence>
<protein>
    <recommendedName>
        <fullName evidence="8">LRRCT domain-containing protein</fullName>
    </recommendedName>
</protein>
<reference evidence="6" key="2">
    <citation type="submission" date="2025-05" db="UniProtKB">
        <authorList>
            <consortium name="EnsemblMetazoa"/>
        </authorList>
    </citation>
    <scope>IDENTIFICATION</scope>
    <source>
        <strain evidence="6">Foshan</strain>
    </source>
</reference>
<feature type="transmembrane region" description="Helical" evidence="5">
    <location>
        <begin position="21"/>
        <end position="39"/>
    </location>
</feature>
<dbReference type="Pfam" id="PF13306">
    <property type="entry name" value="LRR_5"/>
    <property type="match status" value="1"/>
</dbReference>
<proteinExistence type="predicted"/>
<evidence type="ECO:0008006" key="8">
    <source>
        <dbReference type="Google" id="ProtNLM"/>
    </source>
</evidence>
<dbReference type="SMART" id="SM00365">
    <property type="entry name" value="LRR_SD22"/>
    <property type="match status" value="9"/>
</dbReference>
<name>A0ABM1YSN2_AEDAL</name>
<evidence type="ECO:0000313" key="7">
    <source>
        <dbReference type="Proteomes" id="UP000069940"/>
    </source>
</evidence>
<dbReference type="Pfam" id="PF13855">
    <property type="entry name" value="LRR_8"/>
    <property type="match status" value="8"/>
</dbReference>
<dbReference type="Pfam" id="PF00560">
    <property type="entry name" value="LRR_1"/>
    <property type="match status" value="1"/>
</dbReference>
<sequence length="1340" mass="150028">MSFRLRMTTFWGNAGLEYLVKLGYTLVFVTVGLMIWASLARAREIDYPSYSPCNFNALCRCSKPGPDLGVVDCRNVHFPAIPKIINSSKLFKLYMDDTGLQDLEPYFFQATGLYKLDISNNPITEIPDEAFHGLERSLWELVLENNELIEVPSRAIQDLKKLRLLDLGGNDITTIATGAFRGLEQSLQTLVLSDNSISQLPPGSVAGLPYLDSIDLSGNNLAQIDPAAFKDGLGKLSKVFLANNLLTRIPYDALEPLRLLRVLDLSHNLVQTLAPDEDDPKVNFKLTLDMLQLQYNSIHEIPSESFAFFDTINSTFLDGNPINHIADNAFRQAKIRELYIRHCGLDFISPEAFDGLESSLQLLDLSGNNLTHLADGLFRGFDYLRFLNLKDNVIKEFDQRNQSPFAGLNLFKLDTTGHQNQPFTLKELSAMKNLRQLATSHLSSMSLNPEDFTEFSPELEELRITRAGLKSIKNRAFANLRGLKRLDLSENRVDSIEPNAFNEIGHSLISLRMSHGLGAQMSQIPYEAFRQLTVLEALDLSNNKLKTLNENSFHFMGDLVSLELHDNQIESLPRGTFQGDIHNKLKLISLRYNNLKQLSTHSFADLGDLNAIYLDDNRIESIEKRTFMNLNNLKVLNLRGNKLNKVADESFQNLPELEKLDMAYNALPSFDFDYFDQVGSLASLEVDVSHNRISALGEQFIPATNESLSVQLAHVNNGREHGVPLSNIKHLDMSSNNISRIDGGYFKPVELSLVKLSLAANRISNTSREVFGNLPLLQWLDLDNNAINDIAFDTFYNTKMLQVLKLSNNMITDIPMELFRNVRGLRVLEMANNHLKYLPDGLILQDGLERLDLSHNQFTKIPATSLSNLAALALCELDLSHNHIGAIHSVDLSNKFRSLSVLDLSHNRLVRLEDAAFATLPRLSLLDLSHNDELEVMGKAFIGLENSLIELRLTNVSLNAVPEISNPSLRVLKLSHNDLASIPPELAASMPSLRELDLSENDLIHVPLITHSLHNLKSLSLAGNPITFMTNTSLLGAADTLEHLDIANLNLNGFEVNGALNKIHFLRTLKISTYPNIQNFNIPRVLENAHNLRELWIEAPKPPSKSRPESPVGPKTPKPVSIPSSDMRREMDGTLPQKLKSITFSGSGFNRLADNILKGVQSVSLHVSLYNTSIADLPDNFFKNIGKSVRNISLDLEYSNDLLKAFPNPNSAHYLHLPEHVFLTDLHISGNSLSCDCEIGWIEFWQRKRRQYLCPAHPWTESTTFNGHHKHHASSLMARSSDDCEDSADSLREATCSNKKDESLLEVLKRDLECGWGSAAPKLGFVPAVAFVSVFVVLLI</sequence>
<organism evidence="6 7">
    <name type="scientific">Aedes albopictus</name>
    <name type="common">Asian tiger mosquito</name>
    <name type="synonym">Stegomyia albopicta</name>
    <dbReference type="NCBI Taxonomy" id="7160"/>
    <lineage>
        <taxon>Eukaryota</taxon>
        <taxon>Metazoa</taxon>
        <taxon>Ecdysozoa</taxon>
        <taxon>Arthropoda</taxon>
        <taxon>Hexapoda</taxon>
        <taxon>Insecta</taxon>
        <taxon>Pterygota</taxon>
        <taxon>Neoptera</taxon>
        <taxon>Endopterygota</taxon>
        <taxon>Diptera</taxon>
        <taxon>Nematocera</taxon>
        <taxon>Culicoidea</taxon>
        <taxon>Culicidae</taxon>
        <taxon>Culicinae</taxon>
        <taxon>Aedini</taxon>
        <taxon>Aedes</taxon>
        <taxon>Stegomyia</taxon>
    </lineage>
</organism>
<keyword evidence="5" id="KW-0812">Transmembrane</keyword>
<keyword evidence="5" id="KW-1133">Transmembrane helix</keyword>
<dbReference type="InterPro" id="IPR032675">
    <property type="entry name" value="LRR_dom_sf"/>
</dbReference>
<keyword evidence="2" id="KW-0732">Signal</keyword>
<dbReference type="InterPro" id="IPR001611">
    <property type="entry name" value="Leu-rich_rpt"/>
</dbReference>
<dbReference type="PANTHER" id="PTHR24373">
    <property type="entry name" value="SLIT RELATED LEUCINE-RICH REPEAT NEURONAL PROTEIN"/>
    <property type="match status" value="1"/>
</dbReference>